<evidence type="ECO:0000313" key="1">
    <source>
        <dbReference type="EMBL" id="GAG59371.1"/>
    </source>
</evidence>
<name>X1AH36_9ZZZZ</name>
<feature type="non-terminal residue" evidence="1">
    <location>
        <position position="149"/>
    </location>
</feature>
<accession>X1AH36</accession>
<gene>
    <name evidence="1" type="ORF">S01H4_07127</name>
</gene>
<sequence>MAAGVFYWWGYPLLFPDISVKPPVTPVTVTTPAPTIVTPKVEVEPVVPVVKEKTEFEIEMEKRERGYKNKIFVYEPYEPPSTRNPFQKVRTPTFTEEIVKKEGEEEKILRFPKPELPPGTKLSGIIDSKDKKVAIIEMSGETYIANLYD</sequence>
<organism evidence="1">
    <name type="scientific">marine sediment metagenome</name>
    <dbReference type="NCBI Taxonomy" id="412755"/>
    <lineage>
        <taxon>unclassified sequences</taxon>
        <taxon>metagenomes</taxon>
        <taxon>ecological metagenomes</taxon>
    </lineage>
</organism>
<dbReference type="EMBL" id="BART01002293">
    <property type="protein sequence ID" value="GAG59371.1"/>
    <property type="molecule type" value="Genomic_DNA"/>
</dbReference>
<proteinExistence type="predicted"/>
<comment type="caution">
    <text evidence="1">The sequence shown here is derived from an EMBL/GenBank/DDBJ whole genome shotgun (WGS) entry which is preliminary data.</text>
</comment>
<protein>
    <submittedName>
        <fullName evidence="1">Uncharacterized protein</fullName>
    </submittedName>
</protein>
<reference evidence="1" key="1">
    <citation type="journal article" date="2014" name="Front. Microbiol.">
        <title>High frequency of phylogenetically diverse reductive dehalogenase-homologous genes in deep subseafloor sedimentary metagenomes.</title>
        <authorList>
            <person name="Kawai M."/>
            <person name="Futagami T."/>
            <person name="Toyoda A."/>
            <person name="Takaki Y."/>
            <person name="Nishi S."/>
            <person name="Hori S."/>
            <person name="Arai W."/>
            <person name="Tsubouchi T."/>
            <person name="Morono Y."/>
            <person name="Uchiyama I."/>
            <person name="Ito T."/>
            <person name="Fujiyama A."/>
            <person name="Inagaki F."/>
            <person name="Takami H."/>
        </authorList>
    </citation>
    <scope>NUCLEOTIDE SEQUENCE</scope>
    <source>
        <strain evidence="1">Expedition CK06-06</strain>
    </source>
</reference>
<dbReference type="AlphaFoldDB" id="X1AH36"/>